<dbReference type="EMBL" id="GG664984">
    <property type="protein sequence ID" value="KNG74401.1"/>
    <property type="molecule type" value="Genomic_DNA"/>
</dbReference>
<name>A0A0L1I417_PLAFA</name>
<reference evidence="3" key="2">
    <citation type="submission" date="2015-07" db="EMBL/GenBank/DDBJ databases">
        <title>The genome sequence of Plasmodium falciparum IGH-CR14.</title>
        <authorList>
            <consortium name="The Broad Institute Genome Sequencing Platform"/>
            <person name="Volkman S.K."/>
            <person name="Neafsey D.E."/>
            <person name="Dash A.P."/>
            <person name="Chitnis C.E."/>
            <person name="Hartl D.L."/>
            <person name="Young S.K."/>
            <person name="Kodira C.D."/>
            <person name="Zeng Q."/>
            <person name="Koehrsen M."/>
            <person name="Godfrey P."/>
            <person name="Alvarado L."/>
            <person name="Berlin A."/>
            <person name="Borenstein D."/>
            <person name="Chen Z."/>
            <person name="Engels R."/>
            <person name="Freedman E."/>
            <person name="Gellesch M."/>
            <person name="Goldberg J."/>
            <person name="Griggs A."/>
            <person name="Gujja S."/>
            <person name="Heiman D."/>
            <person name="Hepburn T."/>
            <person name="Howarth C."/>
            <person name="Jen D."/>
            <person name="Larson L."/>
            <person name="Lewis B."/>
            <person name="Mehta T."/>
            <person name="Park D."/>
            <person name="Pearson M."/>
            <person name="Roberts A."/>
            <person name="Saif S."/>
            <person name="Shea T."/>
            <person name="Shenoy N."/>
            <person name="Sisk P."/>
            <person name="Stolte C."/>
            <person name="Sykes S."/>
            <person name="Walk T."/>
            <person name="White J."/>
            <person name="Yandava C."/>
            <person name="Wirth D.F."/>
            <person name="Nusbaum C."/>
            <person name="Birren B."/>
        </authorList>
    </citation>
    <scope>NUCLEOTIDE SEQUENCE [LARGE SCALE GENOMIC DNA]</scope>
    <source>
        <strain evidence="3">IGH-CR14</strain>
    </source>
</reference>
<organism evidence="2 3">
    <name type="scientific">Plasmodium falciparum IGH-CR14</name>
    <dbReference type="NCBI Taxonomy" id="580059"/>
    <lineage>
        <taxon>Eukaryota</taxon>
        <taxon>Sar</taxon>
        <taxon>Alveolata</taxon>
        <taxon>Apicomplexa</taxon>
        <taxon>Aconoidasida</taxon>
        <taxon>Haemosporida</taxon>
        <taxon>Plasmodiidae</taxon>
        <taxon>Plasmodium</taxon>
        <taxon>Plasmodium (Laverania)</taxon>
    </lineage>
</organism>
<sequence length="148" mass="17361">MDTFDGTFKNMHIKDREDIKDIISKNLEINKDYHNYMKKVNLNVSILNKQKEFFENKSIGNGKASSSSNFSSSNDNNNNNNNNNNNSMHVNTFDRSINNEDSLINTNNLNNNDNNNFLRFLRNIFFTYNYEQEDNLKSSSNLINKERQ</sequence>
<dbReference type="AlphaFoldDB" id="A0A0L1I417"/>
<evidence type="ECO:0000313" key="2">
    <source>
        <dbReference type="EMBL" id="KNG74401.1"/>
    </source>
</evidence>
<evidence type="ECO:0000256" key="1">
    <source>
        <dbReference type="SAM" id="MobiDB-lite"/>
    </source>
</evidence>
<evidence type="ECO:0000313" key="3">
    <source>
        <dbReference type="Proteomes" id="UP000054562"/>
    </source>
</evidence>
<feature type="compositionally biased region" description="Low complexity" evidence="1">
    <location>
        <begin position="65"/>
        <end position="87"/>
    </location>
</feature>
<feature type="region of interest" description="Disordered" evidence="1">
    <location>
        <begin position="58"/>
        <end position="92"/>
    </location>
</feature>
<accession>A0A0L1I417</accession>
<gene>
    <name evidence="2" type="ORF">PFMG_00497</name>
</gene>
<dbReference type="Proteomes" id="UP000054562">
    <property type="component" value="Unassembled WGS sequence"/>
</dbReference>
<proteinExistence type="predicted"/>
<protein>
    <submittedName>
        <fullName evidence="2">Uncharacterized protein</fullName>
    </submittedName>
</protein>
<reference evidence="3" key="1">
    <citation type="submission" date="2015-07" db="EMBL/GenBank/DDBJ databases">
        <title>Annotation of Plasmodium falciparum IGH-CR14.</title>
        <authorList>
            <consortium name="The Broad Institute Genome Sequencing Platform"/>
            <person name="Volkman S.K."/>
            <person name="Neafsey D.E."/>
            <person name="Dash A.P."/>
            <person name="Chitnis C.E."/>
            <person name="Hartl D.L."/>
            <person name="Young S.K."/>
            <person name="Zeng Q."/>
            <person name="Koehrsen M."/>
            <person name="Alvarado L."/>
            <person name="Berlin A."/>
            <person name="Borenstein D."/>
            <person name="Chapman S.B."/>
            <person name="Chen Z."/>
            <person name="Engels R."/>
            <person name="Freedman E."/>
            <person name="Gellesch M."/>
            <person name="Goldberg J."/>
            <person name="Griggs A."/>
            <person name="Gujja S."/>
            <person name="Heilman E.R."/>
            <person name="Heiman D.I."/>
            <person name="Howarth C."/>
            <person name="Jen D."/>
            <person name="Larson L."/>
            <person name="Mehta T."/>
            <person name="Neiman D."/>
            <person name="Park D."/>
            <person name="Pearson M."/>
            <person name="Roberts A."/>
            <person name="Saif S."/>
            <person name="Shea T."/>
            <person name="Shenoy N."/>
            <person name="Sisk P."/>
            <person name="Stolte C."/>
            <person name="Sykes S."/>
            <person name="Walk T."/>
            <person name="White J."/>
            <person name="Yandava C."/>
            <person name="Haas B."/>
            <person name="Henn M.R."/>
            <person name="Nusbaum C."/>
            <person name="Birren B."/>
        </authorList>
    </citation>
    <scope>NUCLEOTIDE SEQUENCE [LARGE SCALE GENOMIC DNA]</scope>
    <source>
        <strain evidence="3">IGH-CR14</strain>
    </source>
</reference>